<proteinExistence type="predicted"/>
<dbReference type="EMBL" id="BNJJ01000005">
    <property type="protein sequence ID" value="GHO84235.1"/>
    <property type="molecule type" value="Genomic_DNA"/>
</dbReference>
<protein>
    <submittedName>
        <fullName evidence="1">Uncharacterized protein</fullName>
    </submittedName>
</protein>
<name>A0ABQ3VE51_9CHLR</name>
<evidence type="ECO:0000313" key="1">
    <source>
        <dbReference type="EMBL" id="GHO84235.1"/>
    </source>
</evidence>
<sequence>MLTSHSLYRELINNCGYLASLEEAIDDVNDLLGIQPENNLAKQLLIQLQDRVKILSPCSNDVTTPIANKQEKMRMPWLEGPVP</sequence>
<comment type="caution">
    <text evidence="1">The sequence shown here is derived from an EMBL/GenBank/DDBJ whole genome shotgun (WGS) entry which is preliminary data.</text>
</comment>
<organism evidence="1 2">
    <name type="scientific">Dictyobacter formicarum</name>
    <dbReference type="NCBI Taxonomy" id="2778368"/>
    <lineage>
        <taxon>Bacteria</taxon>
        <taxon>Bacillati</taxon>
        <taxon>Chloroflexota</taxon>
        <taxon>Ktedonobacteria</taxon>
        <taxon>Ktedonobacterales</taxon>
        <taxon>Dictyobacteraceae</taxon>
        <taxon>Dictyobacter</taxon>
    </lineage>
</organism>
<keyword evidence="2" id="KW-1185">Reference proteome</keyword>
<dbReference type="Proteomes" id="UP000635565">
    <property type="component" value="Unassembled WGS sequence"/>
</dbReference>
<gene>
    <name evidence="1" type="ORF">KSZ_22410</name>
</gene>
<evidence type="ECO:0000313" key="2">
    <source>
        <dbReference type="Proteomes" id="UP000635565"/>
    </source>
</evidence>
<accession>A0ABQ3VE51</accession>
<reference evidence="1 2" key="1">
    <citation type="journal article" date="2021" name="Int. J. Syst. Evol. Microbiol.">
        <title>Reticulibacter mediterranei gen. nov., sp. nov., within the new family Reticulibacteraceae fam. nov., and Ktedonospora formicarum gen. nov., sp. nov., Ktedonobacter robiniae sp. nov., Dictyobacter formicarum sp. nov. and Dictyobacter arantiisoli sp. nov., belonging to the class Ktedonobacteria.</title>
        <authorList>
            <person name="Yabe S."/>
            <person name="Zheng Y."/>
            <person name="Wang C.M."/>
            <person name="Sakai Y."/>
            <person name="Abe K."/>
            <person name="Yokota A."/>
            <person name="Donadio S."/>
            <person name="Cavaletti L."/>
            <person name="Monciardini P."/>
        </authorList>
    </citation>
    <scope>NUCLEOTIDE SEQUENCE [LARGE SCALE GENOMIC DNA]</scope>
    <source>
        <strain evidence="1 2">SOSP1-9</strain>
    </source>
</reference>